<keyword evidence="5 6" id="KW-0472">Membrane</keyword>
<dbReference type="GO" id="GO:0005886">
    <property type="term" value="C:plasma membrane"/>
    <property type="evidence" value="ECO:0007669"/>
    <property type="project" value="UniProtKB-SubCell"/>
</dbReference>
<dbReference type="eggNOG" id="COG0738">
    <property type="taxonomic scope" value="Bacteria"/>
</dbReference>
<evidence type="ECO:0000259" key="7">
    <source>
        <dbReference type="PROSITE" id="PS50850"/>
    </source>
</evidence>
<dbReference type="InterPro" id="IPR020846">
    <property type="entry name" value="MFS_dom"/>
</dbReference>
<evidence type="ECO:0000256" key="6">
    <source>
        <dbReference type="SAM" id="Phobius"/>
    </source>
</evidence>
<keyword evidence="2" id="KW-1003">Cell membrane</keyword>
<feature type="transmembrane region" description="Helical" evidence="6">
    <location>
        <begin position="276"/>
        <end position="299"/>
    </location>
</feature>
<keyword evidence="3 6" id="KW-0812">Transmembrane</keyword>
<accession>Q487N5</accession>
<dbReference type="HOGENOM" id="CLU_053847_2_0_6"/>
<feature type="transmembrane region" description="Helical" evidence="6">
    <location>
        <begin position="12"/>
        <end position="32"/>
    </location>
</feature>
<evidence type="ECO:0000256" key="2">
    <source>
        <dbReference type="ARBA" id="ARBA00022475"/>
    </source>
</evidence>
<evidence type="ECO:0000256" key="4">
    <source>
        <dbReference type="ARBA" id="ARBA00022989"/>
    </source>
</evidence>
<evidence type="ECO:0000313" key="9">
    <source>
        <dbReference type="Proteomes" id="UP000000547"/>
    </source>
</evidence>
<feature type="transmembrane region" description="Helical" evidence="6">
    <location>
        <begin position="72"/>
        <end position="92"/>
    </location>
</feature>
<feature type="transmembrane region" description="Helical" evidence="6">
    <location>
        <begin position="44"/>
        <end position="65"/>
    </location>
</feature>
<proteinExistence type="predicted"/>
<dbReference type="GO" id="GO:0022857">
    <property type="term" value="F:transmembrane transporter activity"/>
    <property type="evidence" value="ECO:0007669"/>
    <property type="project" value="InterPro"/>
</dbReference>
<feature type="domain" description="Major facilitator superfamily (MFS) profile" evidence="7">
    <location>
        <begin position="6"/>
        <end position="405"/>
    </location>
</feature>
<feature type="transmembrane region" description="Helical" evidence="6">
    <location>
        <begin position="98"/>
        <end position="122"/>
    </location>
</feature>
<dbReference type="EMBL" id="CP000083">
    <property type="protein sequence ID" value="AAZ25671.1"/>
    <property type="molecule type" value="Genomic_DNA"/>
</dbReference>
<evidence type="ECO:0000256" key="3">
    <source>
        <dbReference type="ARBA" id="ARBA00022692"/>
    </source>
</evidence>
<dbReference type="InterPro" id="IPR011701">
    <property type="entry name" value="MFS"/>
</dbReference>
<feature type="transmembrane region" description="Helical" evidence="6">
    <location>
        <begin position="208"/>
        <end position="228"/>
    </location>
</feature>
<reference evidence="8" key="1">
    <citation type="journal article" date="2005" name="Proc. Natl. Acad. Sci. U.S.A.">
        <title>The psychrophilic lifestyle as revealed by the genome sequence of Colwellia psychrerythraea 34H through genomic and proteomic analyses.</title>
        <authorList>
            <person name="Methe B.A."/>
            <person name="Nelson K.E."/>
            <person name="Deming J.W."/>
            <person name="Momen B."/>
            <person name="Melamud E."/>
            <person name="Zhang X."/>
            <person name="Moult J."/>
            <person name="Madupu R."/>
            <person name="Nelson W.C."/>
            <person name="Dodson R.J."/>
            <person name="Brinkac L.M."/>
            <person name="Daugherty S.C."/>
            <person name="Durkin A.S."/>
            <person name="DeBoy R.T."/>
            <person name="Kolonay J.F."/>
            <person name="Sullivan S.A."/>
            <person name="Zhou L."/>
            <person name="Davidsen T.M."/>
            <person name="Wu M."/>
            <person name="Huston A.L."/>
            <person name="Lewis M."/>
            <person name="Weaver B."/>
            <person name="Weidman J.F."/>
            <person name="Khouri H."/>
            <person name="Utterback T.R."/>
            <person name="Feldblyum T.V."/>
            <person name="Fraser C.M."/>
        </authorList>
    </citation>
    <scope>NUCLEOTIDE SEQUENCE [LARGE SCALE GENOMIC DNA]</scope>
    <source>
        <strain evidence="8">34H</strain>
    </source>
</reference>
<dbReference type="Pfam" id="PF07690">
    <property type="entry name" value="MFS_1"/>
    <property type="match status" value="1"/>
</dbReference>
<keyword evidence="4 6" id="KW-1133">Transmembrane helix</keyword>
<dbReference type="STRING" id="167879.CPS_0981"/>
<evidence type="ECO:0000313" key="8">
    <source>
        <dbReference type="EMBL" id="AAZ25671.1"/>
    </source>
</evidence>
<evidence type="ECO:0000256" key="1">
    <source>
        <dbReference type="ARBA" id="ARBA00004429"/>
    </source>
</evidence>
<protein>
    <submittedName>
        <fullName evidence="8">Putative membrane protein</fullName>
    </submittedName>
</protein>
<dbReference type="Proteomes" id="UP000000547">
    <property type="component" value="Chromosome"/>
</dbReference>
<feature type="transmembrane region" description="Helical" evidence="6">
    <location>
        <begin position="167"/>
        <end position="187"/>
    </location>
</feature>
<sequence length="415" mass="45687">MKNWRIKLSLLLTYFVFAILLNSVGVVILQVINNFDISKPSAGILEGFKDLPIALVSFLVASYLPRFGYRKAILIGLSLVTITCLIMPQLPSFAMSKVLFLSVGIGFALVKVSVYSTVGLITNNRQEHASFLNTIEGFFMVGVLSGYWIFGFFINPDEPKSLDWFEVYYWLALLCSINILLLLSTPFKQVEAAENKTSAFDEFVAMIKLVKIPMVLVFVISAFLYVLIEQGIGTWLPTFNNEVLHLPTDISVQVTSIFAACLAIGRLGAGAILRRINWYVLLNVCLLGMAILVLLTLPLTKDLVVNENVSWHNLPVAAWLFPFIGLFMAPIYPAINSVILSALPQRRHAAMTGLIVLFSALGGTTGSMITGAVFSAFDGQTAFYFTLLPIVIIALMLALLKSHVESNELTDAVKA</sequence>
<dbReference type="Gene3D" id="1.20.1250.20">
    <property type="entry name" value="MFS general substrate transporter like domains"/>
    <property type="match status" value="2"/>
</dbReference>
<dbReference type="AlphaFoldDB" id="Q487N5"/>
<comment type="subcellular location">
    <subcellularLocation>
        <location evidence="1">Cell inner membrane</location>
        <topology evidence="1">Multi-pass membrane protein</topology>
    </subcellularLocation>
</comment>
<feature type="transmembrane region" description="Helical" evidence="6">
    <location>
        <begin position="382"/>
        <end position="400"/>
    </location>
</feature>
<evidence type="ECO:0000256" key="5">
    <source>
        <dbReference type="ARBA" id="ARBA00023136"/>
    </source>
</evidence>
<name>Q487N5_COLP3</name>
<feature type="transmembrane region" description="Helical" evidence="6">
    <location>
        <begin position="319"/>
        <end position="343"/>
    </location>
</feature>
<dbReference type="KEGG" id="cps:CPS_0981"/>
<feature type="transmembrane region" description="Helical" evidence="6">
    <location>
        <begin position="355"/>
        <end position="376"/>
    </location>
</feature>
<organism evidence="8 9">
    <name type="scientific">Colwellia psychrerythraea (strain 34H / ATCC BAA-681)</name>
    <name type="common">Vibrio psychroerythus</name>
    <dbReference type="NCBI Taxonomy" id="167879"/>
    <lineage>
        <taxon>Bacteria</taxon>
        <taxon>Pseudomonadati</taxon>
        <taxon>Pseudomonadota</taxon>
        <taxon>Gammaproteobacteria</taxon>
        <taxon>Alteromonadales</taxon>
        <taxon>Colwelliaceae</taxon>
        <taxon>Colwellia</taxon>
    </lineage>
</organism>
<dbReference type="InterPro" id="IPR036259">
    <property type="entry name" value="MFS_trans_sf"/>
</dbReference>
<dbReference type="InterPro" id="IPR050375">
    <property type="entry name" value="MFS_TsgA-like"/>
</dbReference>
<dbReference type="PANTHER" id="PTHR43702">
    <property type="entry name" value="L-FUCOSE-PROTON SYMPORTER"/>
    <property type="match status" value="1"/>
</dbReference>
<dbReference type="SUPFAM" id="SSF103473">
    <property type="entry name" value="MFS general substrate transporter"/>
    <property type="match status" value="1"/>
</dbReference>
<dbReference type="RefSeq" id="WP_011041824.1">
    <property type="nucleotide sequence ID" value="NC_003910.7"/>
</dbReference>
<feature type="transmembrane region" description="Helical" evidence="6">
    <location>
        <begin position="250"/>
        <end position="269"/>
    </location>
</feature>
<gene>
    <name evidence="8" type="ordered locus">CPS_0981</name>
</gene>
<dbReference type="PANTHER" id="PTHR43702:SF11">
    <property type="entry name" value="L-FUCOSE-PROTON SYMPORTER"/>
    <property type="match status" value="1"/>
</dbReference>
<dbReference type="PROSITE" id="PS50850">
    <property type="entry name" value="MFS"/>
    <property type="match status" value="1"/>
</dbReference>
<feature type="transmembrane region" description="Helical" evidence="6">
    <location>
        <begin position="134"/>
        <end position="155"/>
    </location>
</feature>